<dbReference type="Pfam" id="PF16344">
    <property type="entry name" value="FecR_C"/>
    <property type="match status" value="1"/>
</dbReference>
<keyword evidence="1" id="KW-0472">Membrane</keyword>
<keyword evidence="1" id="KW-1133">Transmembrane helix</keyword>
<dbReference type="InterPro" id="IPR032508">
    <property type="entry name" value="FecR_C"/>
</dbReference>
<dbReference type="Pfam" id="PF04773">
    <property type="entry name" value="FecR"/>
    <property type="match status" value="1"/>
</dbReference>
<evidence type="ECO:0000259" key="2">
    <source>
        <dbReference type="Pfam" id="PF04773"/>
    </source>
</evidence>
<evidence type="ECO:0000259" key="3">
    <source>
        <dbReference type="Pfam" id="PF16344"/>
    </source>
</evidence>
<dbReference type="STRING" id="1150368.SAMN02927921_02390"/>
<evidence type="ECO:0000313" key="4">
    <source>
        <dbReference type="EMBL" id="SFW56902.1"/>
    </source>
</evidence>
<dbReference type="AlphaFoldDB" id="A0A1K1QCG5"/>
<dbReference type="RefSeq" id="WP_072317604.1">
    <property type="nucleotide sequence ID" value="NZ_FPJE01000012.1"/>
</dbReference>
<gene>
    <name evidence="4" type="ORF">SAMN02927921_02390</name>
</gene>
<protein>
    <submittedName>
        <fullName evidence="4">FecR family protein</fullName>
    </submittedName>
</protein>
<sequence>MEDSDNIRLLLEKYVEGKCSAEEIAEVIAYFKREGNHDEFPDVSFVTSTSGAVPRLDAGKNELIFRQVLAEAGTIERRRAKRRSHRKYMVIAATLLVVISCGSVFLKNYLLPVGTIPEAANEITLELGDGKVRVIETASSGQVRNASGKVVGQQENNRISYSEKKSNTGEMVYNTIRVPYGKRFDVKLSDGTVVYLNSGTSLKYPEYFPERGKRKVELTGEAFFEVAEDKERPFIVHTEGVNVKVFGTRFNVMAYPEDNLADVVLVEGSVGMYEGRYVEEQATILTPGHKGSFSKSDKETDVSLVETSVYTSWIAGGLVFRHMTFENMMKKLERQYGVQITIKNKTLAGEEFSASFEREPIEEVLEYFRITYGVRYETEGQHIIIN</sequence>
<dbReference type="InterPro" id="IPR006860">
    <property type="entry name" value="FecR"/>
</dbReference>
<keyword evidence="1" id="KW-0812">Transmembrane</keyword>
<keyword evidence="5" id="KW-1185">Reference proteome</keyword>
<name>A0A1K1QCG5_9FLAO</name>
<dbReference type="Proteomes" id="UP000182248">
    <property type="component" value="Unassembled WGS sequence"/>
</dbReference>
<accession>A0A1K1QCG5</accession>
<dbReference type="PANTHER" id="PTHR30273:SF2">
    <property type="entry name" value="PROTEIN FECR"/>
    <property type="match status" value="1"/>
</dbReference>
<evidence type="ECO:0000313" key="5">
    <source>
        <dbReference type="Proteomes" id="UP000182248"/>
    </source>
</evidence>
<dbReference type="EMBL" id="FPJE01000012">
    <property type="protein sequence ID" value="SFW56902.1"/>
    <property type="molecule type" value="Genomic_DNA"/>
</dbReference>
<feature type="domain" description="Protein FecR C-terminal" evidence="3">
    <location>
        <begin position="318"/>
        <end position="385"/>
    </location>
</feature>
<organism evidence="4 5">
    <name type="scientific">Sinomicrobium oceani</name>
    <dbReference type="NCBI Taxonomy" id="1150368"/>
    <lineage>
        <taxon>Bacteria</taxon>
        <taxon>Pseudomonadati</taxon>
        <taxon>Bacteroidota</taxon>
        <taxon>Flavobacteriia</taxon>
        <taxon>Flavobacteriales</taxon>
        <taxon>Flavobacteriaceae</taxon>
        <taxon>Sinomicrobium</taxon>
    </lineage>
</organism>
<dbReference type="Gene3D" id="3.55.50.30">
    <property type="match status" value="1"/>
</dbReference>
<proteinExistence type="predicted"/>
<dbReference type="Gene3D" id="2.60.120.1440">
    <property type="match status" value="1"/>
</dbReference>
<evidence type="ECO:0000256" key="1">
    <source>
        <dbReference type="SAM" id="Phobius"/>
    </source>
</evidence>
<dbReference type="PANTHER" id="PTHR30273">
    <property type="entry name" value="PERIPLASMIC SIGNAL SENSOR AND SIGMA FACTOR ACTIVATOR FECR-RELATED"/>
    <property type="match status" value="1"/>
</dbReference>
<feature type="transmembrane region" description="Helical" evidence="1">
    <location>
        <begin position="88"/>
        <end position="106"/>
    </location>
</feature>
<dbReference type="InterPro" id="IPR012373">
    <property type="entry name" value="Ferrdict_sens_TM"/>
</dbReference>
<dbReference type="PIRSF" id="PIRSF018266">
    <property type="entry name" value="FecR"/>
    <property type="match status" value="1"/>
</dbReference>
<dbReference type="GO" id="GO:0016989">
    <property type="term" value="F:sigma factor antagonist activity"/>
    <property type="evidence" value="ECO:0007669"/>
    <property type="project" value="TreeGrafter"/>
</dbReference>
<feature type="domain" description="FecR protein" evidence="2">
    <location>
        <begin position="175"/>
        <end position="270"/>
    </location>
</feature>
<reference evidence="4 5" key="1">
    <citation type="submission" date="2016-11" db="EMBL/GenBank/DDBJ databases">
        <authorList>
            <person name="Jaros S."/>
            <person name="Januszkiewicz K."/>
            <person name="Wedrychowicz H."/>
        </authorList>
    </citation>
    <scope>NUCLEOTIDE SEQUENCE [LARGE SCALE GENOMIC DNA]</scope>
    <source>
        <strain evidence="4 5">CGMCC 1.12145</strain>
    </source>
</reference>